<evidence type="ECO:0000313" key="1">
    <source>
        <dbReference type="EMBL" id="PIE92782.1"/>
    </source>
</evidence>
<evidence type="ECO:0000313" key="2">
    <source>
        <dbReference type="Proteomes" id="UP000228484"/>
    </source>
</evidence>
<gene>
    <name evidence="1" type="ORF">CO726_24765</name>
</gene>
<dbReference type="RefSeq" id="WP_099686014.1">
    <property type="nucleotide sequence ID" value="NZ_NWUW01000026.1"/>
</dbReference>
<comment type="caution">
    <text evidence="1">The sequence shown here is derived from an EMBL/GenBank/DDBJ whole genome shotgun (WGS) entry which is preliminary data.</text>
</comment>
<protein>
    <recommendedName>
        <fullName evidence="3">IDEAL domain-containing protein</fullName>
    </recommendedName>
</protein>
<dbReference type="AlphaFoldDB" id="A0A2G6Q7G3"/>
<dbReference type="EMBL" id="NWUW01000026">
    <property type="protein sequence ID" value="PIE92782.1"/>
    <property type="molecule type" value="Genomic_DNA"/>
</dbReference>
<keyword evidence="2" id="KW-1185">Reference proteome</keyword>
<proteinExistence type="predicted"/>
<dbReference type="Proteomes" id="UP000228484">
    <property type="component" value="Unassembled WGS sequence"/>
</dbReference>
<sequence length="84" mass="9657">MNVGEWVLAESQVGFIVFKNHTETSIKVQFGYRNSKVYSKDDISPVKFQLDNDAIHNLQLLALETNDKIWFEELGKLKNVVLDS</sequence>
<evidence type="ECO:0008006" key="3">
    <source>
        <dbReference type="Google" id="ProtNLM"/>
    </source>
</evidence>
<name>A0A2G6Q7G3_9BACI</name>
<reference evidence="1 2" key="1">
    <citation type="submission" date="2017-09" db="EMBL/GenBank/DDBJ databases">
        <title>Biocontrol bacteria screening and application from spent mushroom substrate.</title>
        <authorList>
            <person name="Sun X."/>
        </authorList>
    </citation>
    <scope>NUCLEOTIDE SEQUENCE [LARGE SCALE GENOMIC DNA]</scope>
    <source>
        <strain evidence="1 2">100374</strain>
    </source>
</reference>
<organism evidence="1 2">
    <name type="scientific">Bacillus fungorum</name>
    <dbReference type="NCBI Taxonomy" id="2039284"/>
    <lineage>
        <taxon>Bacteria</taxon>
        <taxon>Bacillati</taxon>
        <taxon>Bacillota</taxon>
        <taxon>Bacilli</taxon>
        <taxon>Bacillales</taxon>
        <taxon>Bacillaceae</taxon>
        <taxon>Bacillus</taxon>
    </lineage>
</organism>
<accession>A0A2G6Q7G3</accession>